<comment type="caution">
    <text evidence="10">The sequence shown here is derived from an EMBL/GenBank/DDBJ whole genome shotgun (WGS) entry which is preliminary data.</text>
</comment>
<protein>
    <recommendedName>
        <fullName evidence="7">Palmitoyltransferase</fullName>
        <ecNumber evidence="7">2.3.1.225</ecNumber>
    </recommendedName>
</protein>
<comment type="domain">
    <text evidence="7">The DHHC domain is required for palmitoyltransferase activity.</text>
</comment>
<keyword evidence="5 7" id="KW-0472">Membrane</keyword>
<reference evidence="11" key="1">
    <citation type="submission" date="2020-01" db="EMBL/GenBank/DDBJ databases">
        <title>Draft genome sequence of the Termite Coptotermes fromosanus.</title>
        <authorList>
            <person name="Itakura S."/>
            <person name="Yosikawa Y."/>
            <person name="Umezawa K."/>
        </authorList>
    </citation>
    <scope>NUCLEOTIDE SEQUENCE [LARGE SCALE GENOMIC DNA]</scope>
</reference>
<feature type="domain" description="Palmitoyltransferase DHHC" evidence="9">
    <location>
        <begin position="123"/>
        <end position="271"/>
    </location>
</feature>
<dbReference type="GO" id="GO:0005794">
    <property type="term" value="C:Golgi apparatus"/>
    <property type="evidence" value="ECO:0007669"/>
    <property type="project" value="TreeGrafter"/>
</dbReference>
<dbReference type="GO" id="GO:0005783">
    <property type="term" value="C:endoplasmic reticulum"/>
    <property type="evidence" value="ECO:0007669"/>
    <property type="project" value="TreeGrafter"/>
</dbReference>
<evidence type="ECO:0000256" key="5">
    <source>
        <dbReference type="ARBA" id="ARBA00023136"/>
    </source>
</evidence>
<organism evidence="10 11">
    <name type="scientific">Coptotermes formosanus</name>
    <name type="common">Formosan subterranean termite</name>
    <dbReference type="NCBI Taxonomy" id="36987"/>
    <lineage>
        <taxon>Eukaryota</taxon>
        <taxon>Metazoa</taxon>
        <taxon>Ecdysozoa</taxon>
        <taxon>Arthropoda</taxon>
        <taxon>Hexapoda</taxon>
        <taxon>Insecta</taxon>
        <taxon>Pterygota</taxon>
        <taxon>Neoptera</taxon>
        <taxon>Polyneoptera</taxon>
        <taxon>Dictyoptera</taxon>
        <taxon>Blattodea</taxon>
        <taxon>Blattoidea</taxon>
        <taxon>Termitoidae</taxon>
        <taxon>Rhinotermitidae</taxon>
        <taxon>Coptotermes</taxon>
    </lineage>
</organism>
<feature type="compositionally biased region" description="Basic and acidic residues" evidence="8">
    <location>
        <begin position="679"/>
        <end position="688"/>
    </location>
</feature>
<keyword evidence="3 7" id="KW-0812">Transmembrane</keyword>
<evidence type="ECO:0000256" key="8">
    <source>
        <dbReference type="SAM" id="MobiDB-lite"/>
    </source>
</evidence>
<dbReference type="Pfam" id="PF01529">
    <property type="entry name" value="DHHC"/>
    <property type="match status" value="1"/>
</dbReference>
<accession>A0A6L2P7U0</accession>
<evidence type="ECO:0000256" key="7">
    <source>
        <dbReference type="RuleBase" id="RU079119"/>
    </source>
</evidence>
<feature type="compositionally biased region" description="Basic and acidic residues" evidence="8">
    <location>
        <begin position="455"/>
        <end position="484"/>
    </location>
</feature>
<sequence>MMNEAGVIVPCCSFQNHLAPPEYRKWRRVHGLQLPLHPQQVAGWLALLGFGAATFLVLIPALGTTLRLPLLAVLASLFLIHLSSHLTALLLDPADPQLRLLKVSVAVPEFDRSKHAHVIENGRCHLCNIRISSPRTKHCSACNKCIEHFDHHCKWLNHCVGGRNYAAFVVCVVSAVAASLIVVAVCIAELVLYHADSRWLSLREHFNNTATSEEQSNFLSVVVFPIKDTVFLAVVSSLGILAAITAGLLLHLCLFHVYISFLGVTTYEYIRRYRQISSSNAVGPLGQFNSPEALLRRQRARFRVFHCCGTSVSTTSRASPNPISMPAEEITRKRCLGSLPSASSRNGAVNHSDRHCPLFAAGGGYDSRRMLCCCVSLAEHASCTANQRPSSGDTPQTSTESNRRMNSDTAEGHAKCLSNVKMPITRKGTPIESEPRENRTKHCSSCCHFAVESPVDREGTEETESITDRNDKVGAVDNKNEPKQSCHHQWSSTVRVCSNLWTCMQHQHRSFQSETTAQSIRCNQVMPSSDSTPQGHSQSQLLLVVPALDENIRKYSPDFTPANKVTALPALAPPTRRRRVRSVADLKKLSDALAMVQEPQQKGPDVQTLTAAFLATSQRRQRRKSIHRTRSPGLSPIRESGLSNPSSPQLLPRDCRSLVSQRSRTQETTFGDSATHQHAAREPLRGTESDDDVIFTVPAPRRRPYQQASP</sequence>
<feature type="transmembrane region" description="Helical" evidence="7">
    <location>
        <begin position="41"/>
        <end position="63"/>
    </location>
</feature>
<feature type="compositionally biased region" description="Basic and acidic residues" evidence="8">
    <location>
        <begin position="401"/>
        <end position="414"/>
    </location>
</feature>
<feature type="compositionally biased region" description="Basic residues" evidence="8">
    <location>
        <begin position="619"/>
        <end position="630"/>
    </location>
</feature>
<evidence type="ECO:0000313" key="11">
    <source>
        <dbReference type="Proteomes" id="UP000502823"/>
    </source>
</evidence>
<evidence type="ECO:0000256" key="1">
    <source>
        <dbReference type="ARBA" id="ARBA00004141"/>
    </source>
</evidence>
<dbReference type="EC" id="2.3.1.225" evidence="7"/>
<name>A0A6L2P7U0_COPFO</name>
<feature type="transmembrane region" description="Helical" evidence="7">
    <location>
        <begin position="230"/>
        <end position="259"/>
    </location>
</feature>
<keyword evidence="11" id="KW-1185">Reference proteome</keyword>
<proteinExistence type="inferred from homology"/>
<evidence type="ECO:0000256" key="6">
    <source>
        <dbReference type="ARBA" id="ARBA00023315"/>
    </source>
</evidence>
<dbReference type="GO" id="GO:0019706">
    <property type="term" value="F:protein-cysteine S-palmitoyltransferase activity"/>
    <property type="evidence" value="ECO:0007669"/>
    <property type="project" value="UniProtKB-EC"/>
</dbReference>
<feature type="region of interest" description="Disordered" evidence="8">
    <location>
        <begin position="617"/>
        <end position="710"/>
    </location>
</feature>
<evidence type="ECO:0000313" key="10">
    <source>
        <dbReference type="EMBL" id="GFG28256.1"/>
    </source>
</evidence>
<dbReference type="FunCoup" id="A0A6L2P7U0">
    <property type="interactions" value="7"/>
</dbReference>
<feature type="region of interest" description="Disordered" evidence="8">
    <location>
        <begin position="385"/>
        <end position="415"/>
    </location>
</feature>
<comment type="subcellular location">
    <subcellularLocation>
        <location evidence="1">Membrane</location>
        <topology evidence="1">Multi-pass membrane protein</topology>
    </subcellularLocation>
</comment>
<keyword evidence="6 7" id="KW-0012">Acyltransferase</keyword>
<evidence type="ECO:0000259" key="9">
    <source>
        <dbReference type="Pfam" id="PF01529"/>
    </source>
</evidence>
<gene>
    <name evidence="10" type="ORF">Cfor_07888</name>
</gene>
<dbReference type="InParanoid" id="A0A6L2P7U0"/>
<keyword evidence="4 7" id="KW-1133">Transmembrane helix</keyword>
<dbReference type="Proteomes" id="UP000502823">
    <property type="component" value="Unassembled WGS sequence"/>
</dbReference>
<dbReference type="PANTHER" id="PTHR22883:SF203">
    <property type="entry name" value="PALMITOYLTRANSFERASE"/>
    <property type="match status" value="1"/>
</dbReference>
<dbReference type="InterPro" id="IPR001594">
    <property type="entry name" value="Palmitoyltrfase_DHHC"/>
</dbReference>
<dbReference type="AlphaFoldDB" id="A0A6L2P7U0"/>
<evidence type="ECO:0000256" key="4">
    <source>
        <dbReference type="ARBA" id="ARBA00022989"/>
    </source>
</evidence>
<keyword evidence="2 7" id="KW-0808">Transferase</keyword>
<dbReference type="GO" id="GO:0016020">
    <property type="term" value="C:membrane"/>
    <property type="evidence" value="ECO:0007669"/>
    <property type="project" value="UniProtKB-SubCell"/>
</dbReference>
<dbReference type="PANTHER" id="PTHR22883">
    <property type="entry name" value="ZINC FINGER DHHC DOMAIN CONTAINING PROTEIN"/>
    <property type="match status" value="1"/>
</dbReference>
<feature type="transmembrane region" description="Helical" evidence="7">
    <location>
        <begin position="70"/>
        <end position="91"/>
    </location>
</feature>
<dbReference type="EMBL" id="BLKM01003281">
    <property type="protein sequence ID" value="GFG28256.1"/>
    <property type="molecule type" value="Genomic_DNA"/>
</dbReference>
<feature type="compositionally biased region" description="Polar residues" evidence="8">
    <location>
        <begin position="658"/>
        <end position="676"/>
    </location>
</feature>
<feature type="transmembrane region" description="Helical" evidence="7">
    <location>
        <begin position="165"/>
        <end position="193"/>
    </location>
</feature>
<feature type="compositionally biased region" description="Polar residues" evidence="8">
    <location>
        <begin position="385"/>
        <end position="400"/>
    </location>
</feature>
<dbReference type="GO" id="GO:0006612">
    <property type="term" value="P:protein targeting to membrane"/>
    <property type="evidence" value="ECO:0007669"/>
    <property type="project" value="TreeGrafter"/>
</dbReference>
<dbReference type="OrthoDB" id="272303at2759"/>
<comment type="similarity">
    <text evidence="7">Belongs to the DHHC palmitoyltransferase family.</text>
</comment>
<dbReference type="PROSITE" id="PS50216">
    <property type="entry name" value="DHHC"/>
    <property type="match status" value="1"/>
</dbReference>
<dbReference type="InterPro" id="IPR039859">
    <property type="entry name" value="PFA4/ZDH16/20/ERF2-like"/>
</dbReference>
<comment type="catalytic activity">
    <reaction evidence="7">
        <text>L-cysteinyl-[protein] + hexadecanoyl-CoA = S-hexadecanoyl-L-cysteinyl-[protein] + CoA</text>
        <dbReference type="Rhea" id="RHEA:36683"/>
        <dbReference type="Rhea" id="RHEA-COMP:10131"/>
        <dbReference type="Rhea" id="RHEA-COMP:11032"/>
        <dbReference type="ChEBI" id="CHEBI:29950"/>
        <dbReference type="ChEBI" id="CHEBI:57287"/>
        <dbReference type="ChEBI" id="CHEBI:57379"/>
        <dbReference type="ChEBI" id="CHEBI:74151"/>
        <dbReference type="EC" id="2.3.1.225"/>
    </reaction>
</comment>
<evidence type="ECO:0000256" key="2">
    <source>
        <dbReference type="ARBA" id="ARBA00022679"/>
    </source>
</evidence>
<feature type="region of interest" description="Disordered" evidence="8">
    <location>
        <begin position="455"/>
        <end position="485"/>
    </location>
</feature>
<evidence type="ECO:0000256" key="3">
    <source>
        <dbReference type="ARBA" id="ARBA00022692"/>
    </source>
</evidence>